<dbReference type="OrthoDB" id="8902678at2"/>
<dbReference type="EMBL" id="JQGJ01000003">
    <property type="protein sequence ID" value="KHK65463.1"/>
    <property type="molecule type" value="Genomic_DNA"/>
</dbReference>
<feature type="domain" description="HTH cro/C1-type" evidence="1">
    <location>
        <begin position="34"/>
        <end position="70"/>
    </location>
</feature>
<protein>
    <submittedName>
        <fullName evidence="2">Transcriptional regulator</fullName>
    </submittedName>
</protein>
<reference evidence="3" key="1">
    <citation type="submission" date="2015-03" db="EMBL/GenBank/DDBJ databases">
        <title>Pseudomonas frederiksbergensis hydrocarbon degrader.</title>
        <authorList>
            <person name="Brown L.M."/>
            <person name="Ruiz O.N."/>
            <person name="Mueller S."/>
            <person name="Gunasekera T.S."/>
        </authorList>
    </citation>
    <scope>NUCLEOTIDE SEQUENCE [LARGE SCALE GENOMIC DNA]</scope>
    <source>
        <strain evidence="3">SI8</strain>
    </source>
</reference>
<proteinExistence type="predicted"/>
<dbReference type="Gene3D" id="1.10.260.40">
    <property type="entry name" value="lambda repressor-like DNA-binding domains"/>
    <property type="match status" value="1"/>
</dbReference>
<dbReference type="PROSITE" id="PS50943">
    <property type="entry name" value="HTH_CROC1"/>
    <property type="match status" value="1"/>
</dbReference>
<evidence type="ECO:0000313" key="3">
    <source>
        <dbReference type="Proteomes" id="UP000030949"/>
    </source>
</evidence>
<dbReference type="AlphaFoldDB" id="A0A0B1Z7W8"/>
<gene>
    <name evidence="2" type="ORF">JZ00_06170</name>
</gene>
<dbReference type="InterPro" id="IPR001387">
    <property type="entry name" value="Cro/C1-type_HTH"/>
</dbReference>
<dbReference type="InterPro" id="IPR010982">
    <property type="entry name" value="Lambda_DNA-bd_dom_sf"/>
</dbReference>
<comment type="caution">
    <text evidence="2">The sequence shown here is derived from an EMBL/GenBank/DDBJ whole genome shotgun (WGS) entry which is preliminary data.</text>
</comment>
<evidence type="ECO:0000313" key="2">
    <source>
        <dbReference type="EMBL" id="KHK65463.1"/>
    </source>
</evidence>
<dbReference type="CDD" id="cd00093">
    <property type="entry name" value="HTH_XRE"/>
    <property type="match status" value="1"/>
</dbReference>
<sequence>MASSNSARSMQDFSENLRLLCGYYKSVAMVCRSLDINRQQFNKYLGAQATPSLFTLRKICAFFGVDEDEIFSEHESFRALLNRQRTAREPDSAVPTDFFPSSAQELSKYQGYYFVYLMSPSGSGEVIKSITRLTRSGNKILSKTYERVRLGDDQLKSFGINKYRGFCFASSDLIYIVEHEYLSSRGYIWSALYPSYRSRFRFLNGLVLGVSGDNFRRPFGAQIVFEYLGESIDLRNALSSCSCFPVDAPEIPSEVRARLLIRPSEGEFNLVPPLF</sequence>
<name>A0A0B1Z7W8_9PSED</name>
<dbReference type="GO" id="GO:0003677">
    <property type="term" value="F:DNA binding"/>
    <property type="evidence" value="ECO:0007669"/>
    <property type="project" value="InterPro"/>
</dbReference>
<dbReference type="Proteomes" id="UP000030949">
    <property type="component" value="Unassembled WGS sequence"/>
</dbReference>
<organism evidence="2 3">
    <name type="scientific">Pseudomonas frederiksbergensis</name>
    <dbReference type="NCBI Taxonomy" id="104087"/>
    <lineage>
        <taxon>Bacteria</taxon>
        <taxon>Pseudomonadati</taxon>
        <taxon>Pseudomonadota</taxon>
        <taxon>Gammaproteobacteria</taxon>
        <taxon>Pseudomonadales</taxon>
        <taxon>Pseudomonadaceae</taxon>
        <taxon>Pseudomonas</taxon>
    </lineage>
</organism>
<dbReference type="RefSeq" id="WP_039589608.1">
    <property type="nucleotide sequence ID" value="NZ_CP142104.1"/>
</dbReference>
<accession>A0A0B1Z7W8</accession>
<dbReference type="SUPFAM" id="SSF47413">
    <property type="entry name" value="lambda repressor-like DNA-binding domains"/>
    <property type="match status" value="1"/>
</dbReference>
<evidence type="ECO:0000259" key="1">
    <source>
        <dbReference type="PROSITE" id="PS50943"/>
    </source>
</evidence>